<evidence type="ECO:0000256" key="1">
    <source>
        <dbReference type="ARBA" id="ARBA00022602"/>
    </source>
</evidence>
<evidence type="ECO:0000256" key="8">
    <source>
        <dbReference type="SAM" id="MobiDB-lite"/>
    </source>
</evidence>
<dbReference type="NCBIfam" id="NF004685">
    <property type="entry name" value="PRK06029.1"/>
    <property type="match status" value="1"/>
</dbReference>
<accession>A0A495VWP5</accession>
<feature type="binding site" evidence="7">
    <location>
        <begin position="12"/>
        <end position="14"/>
    </location>
    <ligand>
        <name>FMN</name>
        <dbReference type="ChEBI" id="CHEBI:58210"/>
    </ligand>
</feature>
<evidence type="ECO:0000259" key="9">
    <source>
        <dbReference type="Pfam" id="PF02441"/>
    </source>
</evidence>
<dbReference type="AlphaFoldDB" id="A0A495VWP5"/>
<feature type="binding site" evidence="7">
    <location>
        <begin position="89"/>
        <end position="92"/>
    </location>
    <ligand>
        <name>FMN</name>
        <dbReference type="ChEBI" id="CHEBI:58210"/>
    </ligand>
</feature>
<evidence type="ECO:0000256" key="5">
    <source>
        <dbReference type="ARBA" id="ARBA00050612"/>
    </source>
</evidence>
<evidence type="ECO:0000256" key="4">
    <source>
        <dbReference type="ARBA" id="ARBA00022679"/>
    </source>
</evidence>
<dbReference type="Pfam" id="PF02441">
    <property type="entry name" value="Flavoprotein"/>
    <property type="match status" value="1"/>
</dbReference>
<dbReference type="FunFam" id="3.40.50.1950:FF:000001">
    <property type="entry name" value="Flavin prenyltransferase UbiX"/>
    <property type="match status" value="1"/>
</dbReference>
<comment type="caution">
    <text evidence="10">The sequence shown here is derived from an EMBL/GenBank/DDBJ whole genome shotgun (WGS) entry which is preliminary data.</text>
</comment>
<keyword evidence="3 7" id="KW-0288">FMN</keyword>
<evidence type="ECO:0000256" key="3">
    <source>
        <dbReference type="ARBA" id="ARBA00022643"/>
    </source>
</evidence>
<feature type="binding site" evidence="7">
    <location>
        <position position="170"/>
    </location>
    <ligand>
        <name>dimethylallyl phosphate</name>
        <dbReference type="ChEBI" id="CHEBI:88052"/>
    </ligand>
</feature>
<evidence type="ECO:0000256" key="7">
    <source>
        <dbReference type="HAMAP-Rule" id="MF_01984"/>
    </source>
</evidence>
<name>A0A495VWP5_9PSEU</name>
<gene>
    <name evidence="7" type="primary">ubiX</name>
    <name evidence="10" type="ORF">C8E97_2413</name>
</gene>
<keyword evidence="1 7" id="KW-0637">Prenyltransferase</keyword>
<feature type="region of interest" description="Disordered" evidence="8">
    <location>
        <begin position="185"/>
        <end position="204"/>
    </location>
</feature>
<dbReference type="EMBL" id="RBXO01000001">
    <property type="protein sequence ID" value="RKT53831.1"/>
    <property type="molecule type" value="Genomic_DNA"/>
</dbReference>
<dbReference type="Proteomes" id="UP000282084">
    <property type="component" value="Unassembled WGS sequence"/>
</dbReference>
<evidence type="ECO:0000256" key="6">
    <source>
        <dbReference type="ARBA" id="ARBA00060793"/>
    </source>
</evidence>
<keyword evidence="11" id="KW-1185">Reference proteome</keyword>
<dbReference type="OrthoDB" id="9781577at2"/>
<feature type="domain" description="Flavoprotein" evidence="9">
    <location>
        <begin position="4"/>
        <end position="168"/>
    </location>
</feature>
<dbReference type="InterPro" id="IPR004507">
    <property type="entry name" value="UbiX-like"/>
</dbReference>
<feature type="binding site" evidence="7">
    <location>
        <position position="154"/>
    </location>
    <ligand>
        <name>dimethylallyl phosphate</name>
        <dbReference type="ChEBI" id="CHEBI:88052"/>
    </ligand>
</feature>
<evidence type="ECO:0000256" key="2">
    <source>
        <dbReference type="ARBA" id="ARBA00022630"/>
    </source>
</evidence>
<evidence type="ECO:0000313" key="10">
    <source>
        <dbReference type="EMBL" id="RKT53831.1"/>
    </source>
</evidence>
<dbReference type="GO" id="GO:0106141">
    <property type="term" value="F:flavin prenyltransferase activity"/>
    <property type="evidence" value="ECO:0007669"/>
    <property type="project" value="UniProtKB-EC"/>
</dbReference>
<comment type="similarity">
    <text evidence="6 7">Belongs to the UbiX/PAD1 family.</text>
</comment>
<evidence type="ECO:0000313" key="11">
    <source>
        <dbReference type="Proteomes" id="UP000282084"/>
    </source>
</evidence>
<proteinExistence type="inferred from homology"/>
<comment type="catalytic activity">
    <reaction evidence="5 7">
        <text>dimethylallyl phosphate + FMNH2 = prenylated FMNH2 + phosphate</text>
        <dbReference type="Rhea" id="RHEA:37743"/>
        <dbReference type="ChEBI" id="CHEBI:43474"/>
        <dbReference type="ChEBI" id="CHEBI:57618"/>
        <dbReference type="ChEBI" id="CHEBI:87467"/>
        <dbReference type="ChEBI" id="CHEBI:88052"/>
        <dbReference type="EC" id="2.5.1.129"/>
    </reaction>
</comment>
<dbReference type="Gene3D" id="3.40.50.1950">
    <property type="entry name" value="Flavin prenyltransferase-like"/>
    <property type="match status" value="1"/>
</dbReference>
<dbReference type="InterPro" id="IPR003382">
    <property type="entry name" value="Flavoprotein"/>
</dbReference>
<feature type="compositionally biased region" description="Basic and acidic residues" evidence="8">
    <location>
        <begin position="185"/>
        <end position="195"/>
    </location>
</feature>
<sequence length="204" mass="21436">MDRKRVVVGITGASGVVYGVRALELLAATGVETHLVLTRQAQATVAAESELPVADIKARADVVHSDGDLGAAVSSGSFPVTGMLIAPCSVKTLSGIANSYDDNLVVRAADVTLKERRPLVLLVRETPLHLGHLRLMCAVAEIGAVVMPPVPAFYNAPRTIGDLVDYTVVRALDLLGCPVPSDRRWAGTGRPDGRPGEVIQLPTS</sequence>
<protein>
    <recommendedName>
        <fullName evidence="7">Flavin prenyltransferase UbiX</fullName>
        <ecNumber evidence="7">2.5.1.129</ecNumber>
    </recommendedName>
</protein>
<comment type="function">
    <text evidence="7">Flavin prenyltransferase that catalyzes the synthesis of the prenylated FMN cofactor (prenyl-FMN) for 4-hydroxy-3-polyprenylbenzoic acid decarboxylase UbiD. The prenyltransferase is metal-independent and links a dimethylallyl moiety from dimethylallyl monophosphate (DMAP) to the flavin N5 and C6 atoms of FMN.</text>
</comment>
<feature type="binding site" evidence="7">
    <location>
        <position position="38"/>
    </location>
    <ligand>
        <name>FMN</name>
        <dbReference type="ChEBI" id="CHEBI:58210"/>
    </ligand>
</feature>
<dbReference type="EC" id="2.5.1.129" evidence="7"/>
<dbReference type="SUPFAM" id="SSF52507">
    <property type="entry name" value="Homo-oligomeric flavin-containing Cys decarboxylases, HFCD"/>
    <property type="match status" value="1"/>
</dbReference>
<comment type="caution">
    <text evidence="7">Lacks conserved residue(s) required for the propagation of feature annotation.</text>
</comment>
<dbReference type="RefSeq" id="WP_121004625.1">
    <property type="nucleotide sequence ID" value="NZ_RBXO01000001.1"/>
</dbReference>
<dbReference type="InterPro" id="IPR036551">
    <property type="entry name" value="Flavin_trans-like"/>
</dbReference>
<keyword evidence="4 7" id="KW-0808">Transferase</keyword>
<organism evidence="10 11">
    <name type="scientific">Saccharothrix australiensis</name>
    <dbReference type="NCBI Taxonomy" id="2072"/>
    <lineage>
        <taxon>Bacteria</taxon>
        <taxon>Bacillati</taxon>
        <taxon>Actinomycetota</taxon>
        <taxon>Actinomycetes</taxon>
        <taxon>Pseudonocardiales</taxon>
        <taxon>Pseudonocardiaceae</taxon>
        <taxon>Saccharothrix</taxon>
    </lineage>
</organism>
<feature type="binding site" evidence="7">
    <location>
        <position position="124"/>
    </location>
    <ligand>
        <name>FMN</name>
        <dbReference type="ChEBI" id="CHEBI:58210"/>
    </ligand>
</feature>
<keyword evidence="2 7" id="KW-0285">Flavoprotein</keyword>
<dbReference type="NCBIfam" id="TIGR00421">
    <property type="entry name" value="ubiX_pad"/>
    <property type="match status" value="1"/>
</dbReference>
<dbReference type="HAMAP" id="MF_01984">
    <property type="entry name" value="ubiX_pad"/>
    <property type="match status" value="1"/>
</dbReference>
<reference evidence="10 11" key="1">
    <citation type="submission" date="2018-10" db="EMBL/GenBank/DDBJ databases">
        <title>Sequencing the genomes of 1000 actinobacteria strains.</title>
        <authorList>
            <person name="Klenk H.-P."/>
        </authorList>
    </citation>
    <scope>NUCLEOTIDE SEQUENCE [LARGE SCALE GENOMIC DNA]</scope>
    <source>
        <strain evidence="10 11">DSM 43800</strain>
    </source>
</reference>